<dbReference type="GO" id="GO:0009007">
    <property type="term" value="F:site-specific DNA-methyltransferase (adenine-specific) activity"/>
    <property type="evidence" value="ECO:0007669"/>
    <property type="project" value="UniProtKB-EC"/>
</dbReference>
<evidence type="ECO:0000256" key="2">
    <source>
        <dbReference type="ARBA" id="ARBA00022603"/>
    </source>
</evidence>
<dbReference type="GO" id="GO:0032259">
    <property type="term" value="P:methylation"/>
    <property type="evidence" value="ECO:0007669"/>
    <property type="project" value="UniProtKB-KW"/>
</dbReference>
<feature type="domain" description="Type II methyltransferase M.TaqI-like" evidence="7">
    <location>
        <begin position="679"/>
        <end position="922"/>
    </location>
</feature>
<dbReference type="PANTHER" id="PTHR33841">
    <property type="entry name" value="DNA METHYLTRANSFERASE YEEA-RELATED"/>
    <property type="match status" value="1"/>
</dbReference>
<dbReference type="OrthoDB" id="9782445at2"/>
<feature type="domain" description="MmeI-like target recognition" evidence="8">
    <location>
        <begin position="1170"/>
        <end position="1230"/>
    </location>
</feature>
<dbReference type="InterPro" id="IPR011639">
    <property type="entry name" value="MethylTrfase_TaqI-like_dom"/>
</dbReference>
<dbReference type="EMBL" id="AFOY02000019">
    <property type="protein sequence ID" value="EXF91692.1"/>
    <property type="molecule type" value="Genomic_DNA"/>
</dbReference>
<dbReference type="HOGENOM" id="CLU_004385_0_0_6"/>
<dbReference type="PANTHER" id="PTHR33841:SF1">
    <property type="entry name" value="DNA METHYLTRANSFERASE A"/>
    <property type="match status" value="1"/>
</dbReference>
<protein>
    <recommendedName>
        <fullName evidence="1">site-specific DNA-methyltransferase (adenine-specific)</fullName>
        <ecNumber evidence="1">2.1.1.72</ecNumber>
    </recommendedName>
</protein>
<dbReference type="GO" id="GO:0006304">
    <property type="term" value="P:DNA modification"/>
    <property type="evidence" value="ECO:0007669"/>
    <property type="project" value="InterPro"/>
</dbReference>
<comment type="caution">
    <text evidence="9">The sequence shown here is derived from an EMBL/GenBank/DDBJ whole genome shotgun (WGS) entry which is preliminary data.</text>
</comment>
<name>A0A010T210_PSEFL</name>
<dbReference type="Proteomes" id="UP000022611">
    <property type="component" value="Unassembled WGS sequence"/>
</dbReference>
<dbReference type="PATRIC" id="fig|1042209.11.peg.4980"/>
<dbReference type="PRINTS" id="PR00507">
    <property type="entry name" value="N12N6MTFRASE"/>
</dbReference>
<accession>A0A010T210</accession>
<feature type="region of interest" description="Disordered" evidence="6">
    <location>
        <begin position="1350"/>
        <end position="1373"/>
    </location>
</feature>
<feature type="compositionally biased region" description="Polar residues" evidence="6">
    <location>
        <begin position="1363"/>
        <end position="1373"/>
    </location>
</feature>
<evidence type="ECO:0000256" key="5">
    <source>
        <dbReference type="ARBA" id="ARBA00047942"/>
    </source>
</evidence>
<dbReference type="EC" id="2.1.1.72" evidence="1"/>
<evidence type="ECO:0000259" key="8">
    <source>
        <dbReference type="Pfam" id="PF20466"/>
    </source>
</evidence>
<reference evidence="9 10" key="1">
    <citation type="journal article" date="2011" name="J. Bacteriol.">
        <title>Draft genome sequence of the polycyclic aromatic hydrocarbon-degrading, genetically engineered bioluminescent bioreporter Pseudomonas fluorescens HK44.</title>
        <authorList>
            <person name="Chauhan A."/>
            <person name="Layton A.C."/>
            <person name="Williams D.E."/>
            <person name="Smartt A.E."/>
            <person name="Ripp S."/>
            <person name="Karpinets T.V."/>
            <person name="Brown S.D."/>
            <person name="Sayler G.S."/>
        </authorList>
    </citation>
    <scope>NUCLEOTIDE SEQUENCE [LARGE SCALE GENOMIC DNA]</scope>
    <source>
        <strain evidence="9 10">HK44</strain>
    </source>
</reference>
<dbReference type="InterPro" id="IPR050953">
    <property type="entry name" value="N4_N6_ade-DNA_methylase"/>
</dbReference>
<evidence type="ECO:0000256" key="4">
    <source>
        <dbReference type="ARBA" id="ARBA00022691"/>
    </source>
</evidence>
<dbReference type="InterPro" id="IPR029063">
    <property type="entry name" value="SAM-dependent_MTases_sf"/>
</dbReference>
<keyword evidence="2" id="KW-0489">Methyltransferase</keyword>
<gene>
    <name evidence="9" type="ORF">HK44_012835</name>
</gene>
<evidence type="ECO:0000259" key="7">
    <source>
        <dbReference type="Pfam" id="PF07669"/>
    </source>
</evidence>
<organism evidence="9 10">
    <name type="scientific">Pseudomonas fluorescens HK44</name>
    <dbReference type="NCBI Taxonomy" id="1042209"/>
    <lineage>
        <taxon>Bacteria</taxon>
        <taxon>Pseudomonadati</taxon>
        <taxon>Pseudomonadota</taxon>
        <taxon>Gammaproteobacteria</taxon>
        <taxon>Pseudomonadales</taxon>
        <taxon>Pseudomonadaceae</taxon>
        <taxon>Pseudomonas</taxon>
    </lineage>
</organism>
<keyword evidence="4" id="KW-0949">S-adenosyl-L-methionine</keyword>
<dbReference type="SUPFAM" id="SSF53335">
    <property type="entry name" value="S-adenosyl-L-methionine-dependent methyltransferases"/>
    <property type="match status" value="1"/>
</dbReference>
<comment type="catalytic activity">
    <reaction evidence="5">
        <text>a 2'-deoxyadenosine in DNA + S-adenosyl-L-methionine = an N(6)-methyl-2'-deoxyadenosine in DNA + S-adenosyl-L-homocysteine + H(+)</text>
        <dbReference type="Rhea" id="RHEA:15197"/>
        <dbReference type="Rhea" id="RHEA-COMP:12418"/>
        <dbReference type="Rhea" id="RHEA-COMP:12419"/>
        <dbReference type="ChEBI" id="CHEBI:15378"/>
        <dbReference type="ChEBI" id="CHEBI:57856"/>
        <dbReference type="ChEBI" id="CHEBI:59789"/>
        <dbReference type="ChEBI" id="CHEBI:90615"/>
        <dbReference type="ChEBI" id="CHEBI:90616"/>
        <dbReference type="EC" id="2.1.1.72"/>
    </reaction>
</comment>
<sequence>MSVSRHHADWLNLVEHSGPFFSLPVLSRVFSNGLDPRDTSQAKRLREAYELWQDNPAAPGKQHAWVMHVLTELLGYPEKLIAESQAIPAGLEARMAEMGETLRPDIALLTPIGREGAGQAQMLISFYPPEQQLDKPVVGKHWKATPATRMMELLHGAGMPLGLATNGEQWMLVYAPRGETTGYASWYASLWLDEPITLRAFHSLLGTHRFFGVADANTPLGMLKESANDQQEVTDQLGYQVREAVEVLVQSFDALDKESGRKLLHGVAESALYNAALTVMMRLVFLFSAEERGMLQLGKPLYDDNYAVSTLQELLQEVADRYGEEVLERRTDAWARLLASFRSLHGGVHHQDLSMPSYGGSLFDPDRYPFLEGRAAGTSWKSSVAEPLAINNRVVLHLLNALQRLRVKGAAAGGMAETRRVSFRALGVEQIGHVYEGLLDHTAISAKEPVLGLKGTSKKEPEVALTTLEGLLAQGENKLIAFLKEETGRSPAALKKLLTGNSLLDEHKLLVACGQDQDLLGRVRPFACLVREDSFERPLVVLPRSFYVTASTTRRSTGTHYTPPSLTEPIVRHTLEPLVYQGPPEGLPREQWKLKSPKEILELKVCDMAMGSGAFLVQVCRYLAERLVEAWESEEREHPDEVLITPEGGFFKGKGNERLIPGDPGERLAIARRVVADRCLYGVDINPMAVEMAKLSLWLITMDPKRPFSFLDHAFKCGDSLMGITSTDELDWFYIDSHSGQQRLGGCAGLVSELAALRLQLEALPSETPIDIEHKSALLKEAHARAWQLHILADILGAARLYHPKAKARKAYLETAALSDIGSLEAEAQQLLAHHRPMHWALEFPEVIGLGGFHAFVGNPPFVGGKKISGALGTDYREFLVDCVANGAKGNADLCSYFFLQAGQLLRRDGVAGLLATNTIAQGDTREVGLDQLLADGFTIPRAVPSATWPGVAALEVAHVWLRKGDWKGDYILDDATAPGITALLTAPGRVTGNPFRLKTHENTSFQGSIVLGMGFVLSQDEAIALIERNPKNRDCLFTYLNGDDLNSRPDQSPSRWVINFHDWPLNRLGTGQWLAASEKQQKEWLRSGIVPGDYPGSVAADYPELLAIVEERVKPERTRKNEKDDYQLRYPLYLKWWIYADKRPELYATIAKMGRYLVHPLTSKHHNLVFYKPGQVASHMTVVLAIDSWADYAVIQSELHWKWALAYGNKLENRPQYTPTDCFETFPFPLAQDGLGSIGERYYAHRQSIMQFSEEGLTQTYNRFHNPAETSSDVIELRRLHVEMDQAVIAAYGWQDLNLGHCFHETKQGIRYTISEDARREILDRLLELNHQRYAEEVAAGLHEKKRVKVASSGKQGRKPSQVENTQADLFS</sequence>
<dbReference type="eggNOG" id="COG1002">
    <property type="taxonomic scope" value="Bacteria"/>
</dbReference>
<evidence type="ECO:0000313" key="10">
    <source>
        <dbReference type="Proteomes" id="UP000022611"/>
    </source>
</evidence>
<proteinExistence type="predicted"/>
<dbReference type="InterPro" id="IPR046820">
    <property type="entry name" value="MmeI_TRD"/>
</dbReference>
<evidence type="ECO:0000256" key="6">
    <source>
        <dbReference type="SAM" id="MobiDB-lite"/>
    </source>
</evidence>
<dbReference type="Pfam" id="PF07669">
    <property type="entry name" value="Eco57I"/>
    <property type="match status" value="1"/>
</dbReference>
<evidence type="ECO:0000256" key="3">
    <source>
        <dbReference type="ARBA" id="ARBA00022679"/>
    </source>
</evidence>
<dbReference type="Gene3D" id="3.40.50.150">
    <property type="entry name" value="Vaccinia Virus protein VP39"/>
    <property type="match status" value="1"/>
</dbReference>
<evidence type="ECO:0000313" key="9">
    <source>
        <dbReference type="EMBL" id="EXF91692.1"/>
    </source>
</evidence>
<keyword evidence="3" id="KW-0808">Transferase</keyword>
<dbReference type="Pfam" id="PF20466">
    <property type="entry name" value="MmeI_TRD"/>
    <property type="match status" value="1"/>
</dbReference>
<evidence type="ECO:0000256" key="1">
    <source>
        <dbReference type="ARBA" id="ARBA00011900"/>
    </source>
</evidence>
<dbReference type="RefSeq" id="WP_019694410.1">
    <property type="nucleotide sequence ID" value="NZ_AFOY02000019.1"/>
</dbReference>